<evidence type="ECO:0000256" key="2">
    <source>
        <dbReference type="ARBA" id="ARBA00022737"/>
    </source>
</evidence>
<feature type="domain" description="Bromo" evidence="10">
    <location>
        <begin position="55"/>
        <end position="125"/>
    </location>
</feature>
<dbReference type="AlphaFoldDB" id="A0AAD4NG74"/>
<feature type="domain" description="Bromo" evidence="10">
    <location>
        <begin position="206"/>
        <end position="276"/>
    </location>
</feature>
<dbReference type="Proteomes" id="UP001201812">
    <property type="component" value="Unassembled WGS sequence"/>
</dbReference>
<dbReference type="GO" id="GO:0006338">
    <property type="term" value="P:chromatin remodeling"/>
    <property type="evidence" value="ECO:0007669"/>
    <property type="project" value="InterPro"/>
</dbReference>
<dbReference type="GO" id="GO:0006368">
    <property type="term" value="P:transcription elongation by RNA polymerase II"/>
    <property type="evidence" value="ECO:0007669"/>
    <property type="project" value="TreeGrafter"/>
</dbReference>
<dbReference type="PANTHER" id="PTHR16062">
    <property type="entry name" value="SWI/SNF-RELATED"/>
    <property type="match status" value="1"/>
</dbReference>
<comment type="caution">
    <text evidence="11">The sequence shown here is derived from an EMBL/GenBank/DDBJ whole genome shotgun (WGS) entry which is preliminary data.</text>
</comment>
<dbReference type="PROSITE" id="PS50014">
    <property type="entry name" value="BROMODOMAIN_2"/>
    <property type="match status" value="3"/>
</dbReference>
<evidence type="ECO:0000313" key="12">
    <source>
        <dbReference type="Proteomes" id="UP001201812"/>
    </source>
</evidence>
<evidence type="ECO:0000256" key="7">
    <source>
        <dbReference type="ARBA" id="ARBA00023242"/>
    </source>
</evidence>
<evidence type="ECO:0000256" key="4">
    <source>
        <dbReference type="ARBA" id="ARBA00023015"/>
    </source>
</evidence>
<dbReference type="EMBL" id="JAKKPZ010000001">
    <property type="protein sequence ID" value="KAI1728891.1"/>
    <property type="molecule type" value="Genomic_DNA"/>
</dbReference>
<feature type="region of interest" description="Disordered" evidence="9">
    <location>
        <begin position="305"/>
        <end position="399"/>
    </location>
</feature>
<gene>
    <name evidence="11" type="ORF">DdX_01099</name>
</gene>
<feature type="compositionally biased region" description="Basic and acidic residues" evidence="9">
    <location>
        <begin position="305"/>
        <end position="322"/>
    </location>
</feature>
<keyword evidence="12" id="KW-1185">Reference proteome</keyword>
<keyword evidence="2" id="KW-0677">Repeat</keyword>
<dbReference type="SMART" id="SM00297">
    <property type="entry name" value="BROMO"/>
    <property type="match status" value="3"/>
</dbReference>
<evidence type="ECO:0000256" key="9">
    <source>
        <dbReference type="SAM" id="MobiDB-lite"/>
    </source>
</evidence>
<evidence type="ECO:0000256" key="6">
    <source>
        <dbReference type="ARBA" id="ARBA00023163"/>
    </source>
</evidence>
<feature type="compositionally biased region" description="Basic residues" evidence="9">
    <location>
        <begin position="323"/>
        <end position="336"/>
    </location>
</feature>
<dbReference type="GO" id="GO:0016514">
    <property type="term" value="C:SWI/SNF complex"/>
    <property type="evidence" value="ECO:0007669"/>
    <property type="project" value="TreeGrafter"/>
</dbReference>
<evidence type="ECO:0000256" key="5">
    <source>
        <dbReference type="ARBA" id="ARBA00023117"/>
    </source>
</evidence>
<dbReference type="PANTHER" id="PTHR16062:SF19">
    <property type="entry name" value="PROTEIN POLYBROMO-1"/>
    <property type="match status" value="1"/>
</dbReference>
<evidence type="ECO:0000256" key="3">
    <source>
        <dbReference type="ARBA" id="ARBA00022853"/>
    </source>
</evidence>
<dbReference type="InterPro" id="IPR037382">
    <property type="entry name" value="Rsc/polybromo"/>
</dbReference>
<protein>
    <submittedName>
        <fullName evidence="11">Bromodomain-containing protein</fullName>
    </submittedName>
</protein>
<dbReference type="Pfam" id="PF00439">
    <property type="entry name" value="Bromodomain"/>
    <property type="match status" value="3"/>
</dbReference>
<evidence type="ECO:0000259" key="10">
    <source>
        <dbReference type="PROSITE" id="PS50014"/>
    </source>
</evidence>
<dbReference type="GO" id="GO:0003682">
    <property type="term" value="F:chromatin binding"/>
    <property type="evidence" value="ECO:0007669"/>
    <property type="project" value="TreeGrafter"/>
</dbReference>
<keyword evidence="4" id="KW-0805">Transcription regulation</keyword>
<accession>A0AAD4NG74</accession>
<reference evidence="11" key="1">
    <citation type="submission" date="2022-01" db="EMBL/GenBank/DDBJ databases">
        <title>Genome Sequence Resource for Two Populations of Ditylenchus destructor, the Migratory Endoparasitic Phytonematode.</title>
        <authorList>
            <person name="Zhang H."/>
            <person name="Lin R."/>
            <person name="Xie B."/>
        </authorList>
    </citation>
    <scope>NUCLEOTIDE SEQUENCE</scope>
    <source>
        <strain evidence="11">BazhouSP</strain>
    </source>
</reference>
<evidence type="ECO:0000256" key="1">
    <source>
        <dbReference type="ARBA" id="ARBA00004123"/>
    </source>
</evidence>
<comment type="subcellular location">
    <subcellularLocation>
        <location evidence="1">Nucleus</location>
    </subcellularLocation>
</comment>
<dbReference type="GO" id="GO:0016586">
    <property type="term" value="C:RSC-type complex"/>
    <property type="evidence" value="ECO:0007669"/>
    <property type="project" value="InterPro"/>
</dbReference>
<keyword evidence="3" id="KW-0156">Chromatin regulator</keyword>
<feature type="compositionally biased region" description="Basic and acidic residues" evidence="9">
    <location>
        <begin position="387"/>
        <end position="399"/>
    </location>
</feature>
<keyword evidence="6" id="KW-0804">Transcription</keyword>
<keyword evidence="7" id="KW-0539">Nucleus</keyword>
<evidence type="ECO:0000313" key="11">
    <source>
        <dbReference type="EMBL" id="KAI1728891.1"/>
    </source>
</evidence>
<dbReference type="PRINTS" id="PR00503">
    <property type="entry name" value="BROMODOMAIN"/>
</dbReference>
<dbReference type="SUPFAM" id="SSF47370">
    <property type="entry name" value="Bromodomain"/>
    <property type="match status" value="3"/>
</dbReference>
<feature type="domain" description="Bromo" evidence="10">
    <location>
        <begin position="424"/>
        <end position="494"/>
    </location>
</feature>
<keyword evidence="5 8" id="KW-0103">Bromodomain</keyword>
<evidence type="ECO:0000256" key="8">
    <source>
        <dbReference type="PROSITE-ProRule" id="PRU00035"/>
    </source>
</evidence>
<dbReference type="Gene3D" id="1.20.920.10">
    <property type="entry name" value="Bromodomain-like"/>
    <property type="match status" value="3"/>
</dbReference>
<dbReference type="InterPro" id="IPR001487">
    <property type="entry name" value="Bromodomain"/>
</dbReference>
<proteinExistence type="predicted"/>
<name>A0AAD4NG74_9BILA</name>
<dbReference type="InterPro" id="IPR036427">
    <property type="entry name" value="Bromodomain-like_sf"/>
</dbReference>
<sequence length="536" mass="62284">MVFQSLDDRRNSSSFAHFFGMTTRGAGRRNEAAEPALEERLEAVLASLLTLTDNQNRLLCPPFRVLDSRENFPIYYDHIKNPIDMKMIAQNIRDEKYTTWAAFEADIKLMCKNAKAFNEPGSTIYKDASRLQTHCSAKREEFMMRKFTAKEIAHHKELIDELLRQEEASGGYDEFSEDSEEDEDSENDKDPKWVLYWTIRNFEVVDGHPLCEQFLELPSKNYYPDYYDEIQKPMSLFMINKRLKQSSYKDLVELVEDLRMVFRNACTYNLEDSDIYKAAVQLEQITLDTAESLEAGIRAKLPKYSEEKEEANTSKEDIEAPKSKAKPARKVVKRQRMASEENSTEDTQRESSTESNPKPPPFKRRTARAPPQSTSPPPMKEMSPMKSELREKQKPGRKSMEELRQMYTGKLMEVWNAVHELKIGNRLLSEPFQYLPCEKTFPDYYTTIENPMDLTTIRTKIDEGKYADSNEMLTDISLMCNNARQYNRPNSQIFTDSSILESVATSTLNSLTENNIIYYPFRKRDKNWTENAATSK</sequence>
<organism evidence="11 12">
    <name type="scientific">Ditylenchus destructor</name>
    <dbReference type="NCBI Taxonomy" id="166010"/>
    <lineage>
        <taxon>Eukaryota</taxon>
        <taxon>Metazoa</taxon>
        <taxon>Ecdysozoa</taxon>
        <taxon>Nematoda</taxon>
        <taxon>Chromadorea</taxon>
        <taxon>Rhabditida</taxon>
        <taxon>Tylenchina</taxon>
        <taxon>Tylenchomorpha</taxon>
        <taxon>Sphaerularioidea</taxon>
        <taxon>Anguinidae</taxon>
        <taxon>Anguininae</taxon>
        <taxon>Ditylenchus</taxon>
    </lineage>
</organism>